<sequence length="189" mass="21581">MQNVTTKPHENAREKILEAAFNLFAVKGYLSTSVGSIAEEAALSKGLIYYYFTSKEDILNAIFELIMKENTAMFKDSDILSPRQLLRQVISYSFNAIHRQTNVLKLIMALMAQPKVVKGLMNELESVRKEWMAELAKAFKALGYKNPELEGYLLCSMLDGIALAYISQQNYPLREMQDFIEMKYDLNGE</sequence>
<dbReference type="GO" id="GO:0003677">
    <property type="term" value="F:DNA binding"/>
    <property type="evidence" value="ECO:0007669"/>
    <property type="project" value="UniProtKB-UniRule"/>
</dbReference>
<dbReference type="InterPro" id="IPR050624">
    <property type="entry name" value="HTH-type_Tx_Regulator"/>
</dbReference>
<accession>A0A4Q0M6Q3</accession>
<dbReference type="EMBL" id="RXOC01000010">
    <property type="protein sequence ID" value="RXF68674.1"/>
    <property type="molecule type" value="Genomic_DNA"/>
</dbReference>
<evidence type="ECO:0000259" key="3">
    <source>
        <dbReference type="PROSITE" id="PS50977"/>
    </source>
</evidence>
<proteinExistence type="predicted"/>
<evidence type="ECO:0000256" key="1">
    <source>
        <dbReference type="ARBA" id="ARBA00023125"/>
    </source>
</evidence>
<organism evidence="5 6">
    <name type="scientific">Arcticibacter tournemirensis</name>
    <dbReference type="NCBI Taxonomy" id="699437"/>
    <lineage>
        <taxon>Bacteria</taxon>
        <taxon>Pseudomonadati</taxon>
        <taxon>Bacteroidota</taxon>
        <taxon>Sphingobacteriia</taxon>
        <taxon>Sphingobacteriales</taxon>
        <taxon>Sphingobacteriaceae</taxon>
        <taxon>Arcticibacter</taxon>
    </lineage>
</organism>
<gene>
    <name evidence="5" type="ORF">EKH83_15205</name>
    <name evidence="4" type="ORF">F1649_10330</name>
</gene>
<dbReference type="RefSeq" id="WP_128770306.1">
    <property type="nucleotide sequence ID" value="NZ_RXOC01000010.1"/>
</dbReference>
<dbReference type="PRINTS" id="PR00455">
    <property type="entry name" value="HTHTETR"/>
</dbReference>
<reference evidence="5 6" key="1">
    <citation type="submission" date="2018-12" db="EMBL/GenBank/DDBJ databases">
        <title>The Draft Genome Sequence of the Soil Bacterium Pedobacter tournemirensis R1.</title>
        <authorList>
            <person name="He J."/>
        </authorList>
    </citation>
    <scope>NUCLEOTIDE SEQUENCE [LARGE SCALE GENOMIC DNA]</scope>
    <source>
        <strain evidence="5 6">R1</strain>
    </source>
</reference>
<dbReference type="SUPFAM" id="SSF46689">
    <property type="entry name" value="Homeodomain-like"/>
    <property type="match status" value="1"/>
</dbReference>
<name>A0A4Q0M6Q3_9SPHI</name>
<dbReference type="PROSITE" id="PS50977">
    <property type="entry name" value="HTH_TETR_2"/>
    <property type="match status" value="1"/>
</dbReference>
<dbReference type="InterPro" id="IPR023772">
    <property type="entry name" value="DNA-bd_HTH_TetR-type_CS"/>
</dbReference>
<evidence type="ECO:0000313" key="7">
    <source>
        <dbReference type="Proteomes" id="UP000322918"/>
    </source>
</evidence>
<evidence type="ECO:0000313" key="4">
    <source>
        <dbReference type="EMBL" id="KAA8482875.1"/>
    </source>
</evidence>
<dbReference type="OrthoDB" id="9789566at2"/>
<dbReference type="InterPro" id="IPR036271">
    <property type="entry name" value="Tet_transcr_reg_TetR-rel_C_sf"/>
</dbReference>
<keyword evidence="1 2" id="KW-0238">DNA-binding</keyword>
<comment type="caution">
    <text evidence="5">The sequence shown here is derived from an EMBL/GenBank/DDBJ whole genome shotgun (WGS) entry which is preliminary data.</text>
</comment>
<dbReference type="PANTHER" id="PTHR43479:SF11">
    <property type="entry name" value="ACREF_ENVCD OPERON REPRESSOR-RELATED"/>
    <property type="match status" value="1"/>
</dbReference>
<feature type="DNA-binding region" description="H-T-H motif" evidence="2">
    <location>
        <begin position="33"/>
        <end position="52"/>
    </location>
</feature>
<dbReference type="EMBL" id="VWNE01000014">
    <property type="protein sequence ID" value="KAA8482875.1"/>
    <property type="molecule type" value="Genomic_DNA"/>
</dbReference>
<evidence type="ECO:0000313" key="5">
    <source>
        <dbReference type="EMBL" id="RXF68674.1"/>
    </source>
</evidence>
<dbReference type="Gene3D" id="1.10.357.10">
    <property type="entry name" value="Tetracycline Repressor, domain 2"/>
    <property type="match status" value="1"/>
</dbReference>
<dbReference type="Pfam" id="PF00440">
    <property type="entry name" value="TetR_N"/>
    <property type="match status" value="1"/>
</dbReference>
<reference evidence="4 7" key="2">
    <citation type="submission" date="2019-09" db="EMBL/GenBank/DDBJ databases">
        <title>Pararcticibacter amylolyticus gen. nov., sp. nov., isolated from a rottenly hemp rope, and reclassification of Pedobacter tournemirensis as Pararcticibacter tournemirensis comb. nov.</title>
        <authorList>
            <person name="Cai Y."/>
        </authorList>
    </citation>
    <scope>NUCLEOTIDE SEQUENCE [LARGE SCALE GENOMIC DNA]</scope>
    <source>
        <strain evidence="4 7">TF5-37.2-LB10</strain>
    </source>
</reference>
<evidence type="ECO:0000313" key="6">
    <source>
        <dbReference type="Proteomes" id="UP000290848"/>
    </source>
</evidence>
<dbReference type="InterPro" id="IPR009057">
    <property type="entry name" value="Homeodomain-like_sf"/>
</dbReference>
<dbReference type="InterPro" id="IPR001647">
    <property type="entry name" value="HTH_TetR"/>
</dbReference>
<keyword evidence="7" id="KW-1185">Reference proteome</keyword>
<evidence type="ECO:0000256" key="2">
    <source>
        <dbReference type="PROSITE-ProRule" id="PRU00335"/>
    </source>
</evidence>
<protein>
    <submittedName>
        <fullName evidence="5">TetR/AcrR family transcriptional regulator</fullName>
    </submittedName>
</protein>
<dbReference type="SUPFAM" id="SSF48498">
    <property type="entry name" value="Tetracyclin repressor-like, C-terminal domain"/>
    <property type="match status" value="1"/>
</dbReference>
<dbReference type="Proteomes" id="UP000290848">
    <property type="component" value="Unassembled WGS sequence"/>
</dbReference>
<dbReference type="Proteomes" id="UP000322918">
    <property type="component" value="Unassembled WGS sequence"/>
</dbReference>
<dbReference type="AlphaFoldDB" id="A0A4Q0M6Q3"/>
<dbReference type="PANTHER" id="PTHR43479">
    <property type="entry name" value="ACREF/ENVCD OPERON REPRESSOR-RELATED"/>
    <property type="match status" value="1"/>
</dbReference>
<dbReference type="PROSITE" id="PS01081">
    <property type="entry name" value="HTH_TETR_1"/>
    <property type="match status" value="1"/>
</dbReference>
<feature type="domain" description="HTH tetR-type" evidence="3">
    <location>
        <begin position="10"/>
        <end position="70"/>
    </location>
</feature>